<accession>A0ABV8QNV2</accession>
<dbReference type="EMBL" id="JBHSCZ010000001">
    <property type="protein sequence ID" value="MFC4261427.1"/>
    <property type="molecule type" value="Genomic_DNA"/>
</dbReference>
<evidence type="ECO:0000313" key="1">
    <source>
        <dbReference type="EMBL" id="MFC4261427.1"/>
    </source>
</evidence>
<name>A0ABV8QNV2_9BACT</name>
<comment type="caution">
    <text evidence="1">The sequence shown here is derived from an EMBL/GenBank/DDBJ whole genome shotgun (WGS) entry which is preliminary data.</text>
</comment>
<proteinExistence type="predicted"/>
<reference evidence="2" key="1">
    <citation type="journal article" date="2019" name="Int. J. Syst. Evol. Microbiol.">
        <title>The Global Catalogue of Microorganisms (GCM) 10K type strain sequencing project: providing services to taxonomists for standard genome sequencing and annotation.</title>
        <authorList>
            <consortium name="The Broad Institute Genomics Platform"/>
            <consortium name="The Broad Institute Genome Sequencing Center for Infectious Disease"/>
            <person name="Wu L."/>
            <person name="Ma J."/>
        </authorList>
    </citation>
    <scope>NUCLEOTIDE SEQUENCE [LARGE SCALE GENOMIC DNA]</scope>
    <source>
        <strain evidence="2">CECT 8289</strain>
    </source>
</reference>
<protein>
    <recommendedName>
        <fullName evidence="3">DUF4352 domain-containing protein</fullName>
    </recommendedName>
</protein>
<dbReference type="RefSeq" id="WP_379705748.1">
    <property type="nucleotide sequence ID" value="NZ_JBHSCZ010000001.1"/>
</dbReference>
<evidence type="ECO:0000313" key="2">
    <source>
        <dbReference type="Proteomes" id="UP001595907"/>
    </source>
</evidence>
<sequence length="164" mass="18200">MKKYIIATLAFFNFSQQTINAQTNPNAQLPAKLKTTATLKMPTGVIGQANAVNATGITVVVDTTIRVAPTYAYLAIDFAQVTGTNNIDILNGTHLFWIFDKTGKEIKLPLKVLSSVKAAMEGNGPVELKVRVPFRLKTDKNLYTIHYRWESKDKSRNIDVLTTK</sequence>
<gene>
    <name evidence="1" type="ORF">ACFOWM_00930</name>
</gene>
<dbReference type="Proteomes" id="UP001595907">
    <property type="component" value="Unassembled WGS sequence"/>
</dbReference>
<keyword evidence="2" id="KW-1185">Reference proteome</keyword>
<evidence type="ECO:0008006" key="3">
    <source>
        <dbReference type="Google" id="ProtNLM"/>
    </source>
</evidence>
<organism evidence="1 2">
    <name type="scientific">Ferruginibacter yonginensis</name>
    <dbReference type="NCBI Taxonomy" id="1310416"/>
    <lineage>
        <taxon>Bacteria</taxon>
        <taxon>Pseudomonadati</taxon>
        <taxon>Bacteroidota</taxon>
        <taxon>Chitinophagia</taxon>
        <taxon>Chitinophagales</taxon>
        <taxon>Chitinophagaceae</taxon>
        <taxon>Ferruginibacter</taxon>
    </lineage>
</organism>